<accession>A0A4D7K579</accession>
<feature type="transmembrane region" description="Helical" evidence="1">
    <location>
        <begin position="218"/>
        <end position="236"/>
    </location>
</feature>
<feature type="transmembrane region" description="Helical" evidence="1">
    <location>
        <begin position="139"/>
        <end position="159"/>
    </location>
</feature>
<dbReference type="KEGG" id="fpf:DCC35_07170"/>
<dbReference type="OrthoDB" id="789601at2"/>
<evidence type="ECO:0000256" key="1">
    <source>
        <dbReference type="SAM" id="Phobius"/>
    </source>
</evidence>
<organism evidence="2 3">
    <name type="scientific">Mangrovivirga cuniculi</name>
    <dbReference type="NCBI Taxonomy" id="2715131"/>
    <lineage>
        <taxon>Bacteria</taxon>
        <taxon>Pseudomonadati</taxon>
        <taxon>Bacteroidota</taxon>
        <taxon>Cytophagia</taxon>
        <taxon>Cytophagales</taxon>
        <taxon>Mangrovivirgaceae</taxon>
        <taxon>Mangrovivirga</taxon>
    </lineage>
</organism>
<feature type="transmembrane region" description="Helical" evidence="1">
    <location>
        <begin position="47"/>
        <end position="65"/>
    </location>
</feature>
<feature type="transmembrane region" description="Helical" evidence="1">
    <location>
        <begin position="165"/>
        <end position="189"/>
    </location>
</feature>
<dbReference type="CDD" id="cd06174">
    <property type="entry name" value="MFS"/>
    <property type="match status" value="1"/>
</dbReference>
<reference evidence="2 3" key="1">
    <citation type="submission" date="2018-04" db="EMBL/GenBank/DDBJ databases">
        <title>Complete genome uncultured novel isolate.</title>
        <authorList>
            <person name="Merlino G."/>
        </authorList>
    </citation>
    <scope>NUCLEOTIDE SEQUENCE [LARGE SCALE GENOMIC DNA]</scope>
    <source>
        <strain evidence="3">R1DC9</strain>
    </source>
</reference>
<dbReference type="Gene3D" id="2.60.120.10">
    <property type="entry name" value="Jelly Rolls"/>
    <property type="match status" value="1"/>
</dbReference>
<feature type="transmembrane region" description="Helical" evidence="1">
    <location>
        <begin position="256"/>
        <end position="276"/>
    </location>
</feature>
<feature type="transmembrane region" description="Helical" evidence="1">
    <location>
        <begin position="367"/>
        <end position="384"/>
    </location>
</feature>
<feature type="transmembrane region" description="Helical" evidence="1">
    <location>
        <begin position="288"/>
        <end position="307"/>
    </location>
</feature>
<name>A0A4D7K579_9BACT</name>
<dbReference type="SUPFAM" id="SSF51206">
    <property type="entry name" value="cAMP-binding domain-like"/>
    <property type="match status" value="1"/>
</dbReference>
<feature type="transmembrane region" description="Helical" evidence="1">
    <location>
        <begin position="72"/>
        <end position="91"/>
    </location>
</feature>
<feature type="transmembrane region" description="Helical" evidence="1">
    <location>
        <begin position="103"/>
        <end position="127"/>
    </location>
</feature>
<dbReference type="InterPro" id="IPR016024">
    <property type="entry name" value="ARM-type_fold"/>
</dbReference>
<keyword evidence="3" id="KW-1185">Reference proteome</keyword>
<keyword evidence="1" id="KW-0812">Transmembrane</keyword>
<dbReference type="SUPFAM" id="SSF48371">
    <property type="entry name" value="ARM repeat"/>
    <property type="match status" value="2"/>
</dbReference>
<dbReference type="RefSeq" id="WP_137090125.1">
    <property type="nucleotide sequence ID" value="NZ_CP028923.1"/>
</dbReference>
<dbReference type="InterPro" id="IPR014710">
    <property type="entry name" value="RmlC-like_jellyroll"/>
</dbReference>
<keyword evidence="1" id="KW-1133">Transmembrane helix</keyword>
<dbReference type="AlphaFoldDB" id="A0A4D7K579"/>
<dbReference type="EMBL" id="CP028923">
    <property type="protein sequence ID" value="QCK14538.1"/>
    <property type="molecule type" value="Genomic_DNA"/>
</dbReference>
<sequence>MSIFSNSGRIISAWVFGCFIGLGVVSHNILAVIQFLSEDEVESLPELFFYGSVISLALYYCYNYAKLRISYWGYASILMLLNLVYYLVLLFDPFNIDQDQIGSVMITAVIPLTGLYAATFFSFTESLFNITDLKKVRPIIYSGLILPVSAYLFSMPWIIELVELTWQIQLIISGVSIFLALLSLFVIAVDRKELNELHYSAQFVNYYNSTKRLVGNAYFLRLSLFIGLCTMIFIFIEYAFVDVLNTRFDSSTELLAFLSVLTASILIASWFIDFLAARITIRTYGLRTGLLVLPVVVLITCGLAFGAGRLFGVTDESKTFFMFFVLMIALKTGSEAIRKGFEYTVFMNYFLPVKADLRFDSRFKAEYIIGALFSLIASGILLILKDQGILNQNSVLIGGLILVVLWIVSGFLLHSKYKKVLKSSLDSEQKLIKYDKAFSVSLLERLKTGLLERSTGELPLHLNLIRILEPIEYRNVLIDLLNIDDDEVREIVLQQCDEMCLLESIPLLDNIMESKYFPVMKTAPLIKSTYGKLRGAEFRLEKLKYIEQLTLSKLVNERVYGAMLTAYAEDTMKGNLLNKLFRDPHSAVRYHAVASSAHSDDKDLNNNLIEKLGDGEYGNAATAALAATGERVFTMLETAFYLTGQDQKTQLRIVQIYGRVGSREAVSLLLKKLNYPNQNIIAAALEALSRCGYNVDESNSLQIRSELQDVCGSMVWNMSVVNDLRKAESSNLLINAMENEIAYNLETIFRLLALIYDPKSVELVKRNINSDNTEEKEYATDLLQVFLNEELKPALLPILGVASYEEKVEQLKHIYPTEPLSKSEALLNLVQRDYKWINRWTKACALRELANDKKTDPDIFAANLVNPDPLLRETSANALASHYEGALDEFYERYGNLSRYKEVAETIKAFQNKDQVKEKNNTRIEIIEFLNTIPVFEQISGLVLAEIAKLVNIQVLEAGELIETSDSINFIDYIIVTEGELNLKIGNEEVMYTERQIISCLQFMNKNDQKVTLRAGSDCVIFRINQAALNELMSFYDEIPESLSNNVLNKKSENTKQEILV</sequence>
<evidence type="ECO:0000313" key="2">
    <source>
        <dbReference type="EMBL" id="QCK14538.1"/>
    </source>
</evidence>
<dbReference type="Gene3D" id="1.25.10.10">
    <property type="entry name" value="Leucine-rich Repeat Variant"/>
    <property type="match status" value="1"/>
</dbReference>
<feature type="transmembrane region" description="Helical" evidence="1">
    <location>
        <begin position="12"/>
        <end position="35"/>
    </location>
</feature>
<gene>
    <name evidence="2" type="ORF">DCC35_07170</name>
</gene>
<evidence type="ECO:0000313" key="3">
    <source>
        <dbReference type="Proteomes" id="UP000298616"/>
    </source>
</evidence>
<dbReference type="InterPro" id="IPR018490">
    <property type="entry name" value="cNMP-bd_dom_sf"/>
</dbReference>
<dbReference type="InterPro" id="IPR011989">
    <property type="entry name" value="ARM-like"/>
</dbReference>
<feature type="transmembrane region" description="Helical" evidence="1">
    <location>
        <begin position="396"/>
        <end position="413"/>
    </location>
</feature>
<protein>
    <recommendedName>
        <fullName evidence="4">Cyclic nucleotide-binding domain-containing protein</fullName>
    </recommendedName>
</protein>
<proteinExistence type="predicted"/>
<dbReference type="Proteomes" id="UP000298616">
    <property type="component" value="Chromosome"/>
</dbReference>
<evidence type="ECO:0008006" key="4">
    <source>
        <dbReference type="Google" id="ProtNLM"/>
    </source>
</evidence>
<keyword evidence="1" id="KW-0472">Membrane</keyword>